<dbReference type="eggNOG" id="COG1020">
    <property type="taxonomic scope" value="Bacteria"/>
</dbReference>
<dbReference type="SUPFAM" id="SSF47336">
    <property type="entry name" value="ACP-like"/>
    <property type="match status" value="2"/>
</dbReference>
<dbReference type="InterPro" id="IPR042099">
    <property type="entry name" value="ANL_N_sf"/>
</dbReference>
<evidence type="ECO:0000256" key="1">
    <source>
        <dbReference type="ARBA" id="ARBA00001957"/>
    </source>
</evidence>
<dbReference type="SUPFAM" id="SSF52777">
    <property type="entry name" value="CoA-dependent acyltransferases"/>
    <property type="match status" value="6"/>
</dbReference>
<dbReference type="STRING" id="157783.LK03_02880"/>
<dbReference type="Proteomes" id="UP000029493">
    <property type="component" value="Chromosome"/>
</dbReference>
<evidence type="ECO:0000256" key="3">
    <source>
        <dbReference type="ARBA" id="ARBA00022450"/>
    </source>
</evidence>
<dbReference type="GO" id="GO:0043041">
    <property type="term" value="P:amino acid activation for nonribosomal peptide biosynthetic process"/>
    <property type="evidence" value="ECO:0007669"/>
    <property type="project" value="UniProtKB-ARBA"/>
</dbReference>
<dbReference type="PROSITE" id="PS50075">
    <property type="entry name" value="CARRIER"/>
    <property type="match status" value="2"/>
</dbReference>
<proteinExistence type="inferred from homology"/>
<dbReference type="PROSITE" id="PS00012">
    <property type="entry name" value="PHOSPHOPANTETHEINE"/>
    <property type="match status" value="2"/>
</dbReference>
<dbReference type="InterPro" id="IPR001242">
    <property type="entry name" value="Condensation_dom"/>
</dbReference>
<comment type="similarity">
    <text evidence="2">Belongs to the ATP-dependent AMP-binding enzyme family.</text>
</comment>
<dbReference type="CDD" id="cd19534">
    <property type="entry name" value="E_NRPS"/>
    <property type="match status" value="1"/>
</dbReference>
<dbReference type="FunFam" id="3.40.50.12780:FF:000012">
    <property type="entry name" value="Non-ribosomal peptide synthetase"/>
    <property type="match status" value="2"/>
</dbReference>
<evidence type="ECO:0000313" key="6">
    <source>
        <dbReference type="EMBL" id="AIR88247.1"/>
    </source>
</evidence>
<dbReference type="InterPro" id="IPR025110">
    <property type="entry name" value="AMP-bd_C"/>
</dbReference>
<dbReference type="CDD" id="cd19531">
    <property type="entry name" value="LCL_NRPS-like"/>
    <property type="match status" value="1"/>
</dbReference>
<dbReference type="GO" id="GO:0044550">
    <property type="term" value="P:secondary metabolite biosynthetic process"/>
    <property type="evidence" value="ECO:0007669"/>
    <property type="project" value="UniProtKB-ARBA"/>
</dbReference>
<feature type="domain" description="Carrier" evidence="5">
    <location>
        <begin position="1021"/>
        <end position="1095"/>
    </location>
</feature>
<comment type="cofactor">
    <cofactor evidence="1">
        <name>pantetheine 4'-phosphate</name>
        <dbReference type="ChEBI" id="CHEBI:47942"/>
    </cofactor>
</comment>
<reference evidence="6 7" key="1">
    <citation type="submission" date="2014-09" db="EMBL/GenBank/DDBJ databases">
        <authorList>
            <person name="Chan K.-G."/>
        </authorList>
    </citation>
    <scope>NUCLEOTIDE SEQUENCE [LARGE SCALE GENOMIC DNA]</scope>
    <source>
        <strain evidence="6 7">ND07</strain>
    </source>
</reference>
<keyword evidence="4" id="KW-0597">Phosphoprotein</keyword>
<dbReference type="OrthoDB" id="9757559at2"/>
<dbReference type="Gene3D" id="3.30.300.30">
    <property type="match status" value="2"/>
</dbReference>
<evidence type="ECO:0000256" key="2">
    <source>
        <dbReference type="ARBA" id="ARBA00006432"/>
    </source>
</evidence>
<dbReference type="PANTHER" id="PTHR45398:SF1">
    <property type="entry name" value="ENZYME, PUTATIVE (JCVI)-RELATED"/>
    <property type="match status" value="1"/>
</dbReference>
<evidence type="ECO:0000256" key="4">
    <source>
        <dbReference type="ARBA" id="ARBA00022553"/>
    </source>
</evidence>
<dbReference type="FunFam" id="3.30.300.30:FF:000010">
    <property type="entry name" value="Enterobactin synthetase component F"/>
    <property type="match status" value="2"/>
</dbReference>
<dbReference type="GO" id="GO:0031177">
    <property type="term" value="F:phosphopantetheine binding"/>
    <property type="evidence" value="ECO:0007669"/>
    <property type="project" value="InterPro"/>
</dbReference>
<dbReference type="KEGG" id="psw:LK03_02880"/>
<dbReference type="NCBIfam" id="TIGR01720">
    <property type="entry name" value="NRPS-para261"/>
    <property type="match status" value="1"/>
</dbReference>
<feature type="domain" description="Carrier" evidence="5">
    <location>
        <begin position="2534"/>
        <end position="2609"/>
    </location>
</feature>
<evidence type="ECO:0000259" key="5">
    <source>
        <dbReference type="PROSITE" id="PS50075"/>
    </source>
</evidence>
<dbReference type="InterPro" id="IPR010071">
    <property type="entry name" value="AA_adenyl_dom"/>
</dbReference>
<dbReference type="InterPro" id="IPR020806">
    <property type="entry name" value="PKS_PP-bd"/>
</dbReference>
<dbReference type="FunFam" id="1.10.1200.10:FF:000005">
    <property type="entry name" value="Nonribosomal peptide synthetase 1"/>
    <property type="match status" value="2"/>
</dbReference>
<dbReference type="InterPro" id="IPR020845">
    <property type="entry name" value="AMP-binding_CS"/>
</dbReference>
<dbReference type="Gene3D" id="3.40.50.12780">
    <property type="entry name" value="N-terminal domain of ligase-like"/>
    <property type="match status" value="1"/>
</dbReference>
<name>A0A089WP51_9PSED</name>
<dbReference type="Pfam" id="PF13193">
    <property type="entry name" value="AMP-binding_C"/>
    <property type="match status" value="2"/>
</dbReference>
<accession>A0A089WP51</accession>
<dbReference type="InterPro" id="IPR045851">
    <property type="entry name" value="AMP-bd_C_sf"/>
</dbReference>
<dbReference type="Gene3D" id="3.30.559.30">
    <property type="entry name" value="Nonribosomal peptide synthetase, condensation domain"/>
    <property type="match status" value="3"/>
</dbReference>
<organism evidence="6 7">
    <name type="scientific">Pseudomonas cremoricolorata</name>
    <dbReference type="NCBI Taxonomy" id="157783"/>
    <lineage>
        <taxon>Bacteria</taxon>
        <taxon>Pseudomonadati</taxon>
        <taxon>Pseudomonadota</taxon>
        <taxon>Gammaproteobacteria</taxon>
        <taxon>Pseudomonadales</taxon>
        <taxon>Pseudomonadaceae</taxon>
        <taxon>Pseudomonas</taxon>
    </lineage>
</organism>
<dbReference type="Gene3D" id="3.40.50.980">
    <property type="match status" value="2"/>
</dbReference>
<dbReference type="Pfam" id="PF00501">
    <property type="entry name" value="AMP-binding"/>
    <property type="match status" value="2"/>
</dbReference>
<protein>
    <submittedName>
        <fullName evidence="6">Pyoverdine sidechain peptide synthetase</fullName>
    </submittedName>
</protein>
<keyword evidence="7" id="KW-1185">Reference proteome</keyword>
<dbReference type="FunFam" id="3.30.559.10:FF:000012">
    <property type="entry name" value="Non-ribosomal peptide synthetase"/>
    <property type="match status" value="1"/>
</dbReference>
<evidence type="ECO:0000313" key="7">
    <source>
        <dbReference type="Proteomes" id="UP000029493"/>
    </source>
</evidence>
<dbReference type="Pfam" id="PF00550">
    <property type="entry name" value="PP-binding"/>
    <property type="match status" value="2"/>
</dbReference>
<dbReference type="InterPro" id="IPR000873">
    <property type="entry name" value="AMP-dep_synth/lig_dom"/>
</dbReference>
<dbReference type="InterPro" id="IPR023213">
    <property type="entry name" value="CAT-like_dom_sf"/>
</dbReference>
<sequence length="2630" mass="290993">MMHSNALSDLIERFVKLPTAQRRTLYQQMLGKGIDVARLPIPVTRSAFERVPLSFAQERQWFLWELEPESSAYNLPTALRLHGALDIPALQASFDALLARHESLRTRFAEHEGVRHQVVDAPMRIVIEQQALPLGPGSEEQRVQAWIAARIATPFDLARGPLLRVYLLQLAAEEHVLLLVQHHIVSDAWSMQVMVRELIAAYAGHGAALPALPVQYADYALWQRHWMEAGGRDQQLAYWVEQLGGEQPVLQLPASRAQPARRSGQGALQEVALDAGLTQALKALAQQQGVTLFMLLLASFQALLQRSSGQNDIRVGVPIANRNRVETEGLIGFFVNTQVLRAEVDGQQPFSTLLQQIKQRALGAQQHQDLPFEQLVDALQPERSLGHNPLFQVIYNHLSADPSQAQDPATDHLGLRIEALDWATQTAQFDLALNTFESEGGLRASLIYATDVFDREDAERLAKHWLNLLRAVVHNPQQRVCELDLLGAEEQHSTLAQWNPATQVLAVEQCLHQRIEQQAALRPDAIALSFEGEHLSYDQLNRRANRLAHQLIAQGVGPERLVGLACERGFDMLVGILAILKAGGAYLPLDPKSPAERLAYILEDSAPALLLGQAEVLAQMALPAELPTLSFEGLNDDGAEHNPAVALSPDHLAYVIYTSGSTGKPKGTLLAHRNVLRLFDATHAWFAFDQHDVWSLFHSYAFDFSVWEIFGALLYGGRLVIVPQDVTRSPDDFHALLIEQGVTVLNQTPSAFRQLMHVACAAPAEAGQLRLRQVIFGGEALDVSSLAPWFERFGDSAPQLVNMYGITETTVHVTYRPLRKADLAQPGVSPIGEVIPDLTWYVLDADLNPVPRNCVGELYIGQAGLARGYLKRADLTATRFIPNPFETGGSRLYRTGDLARFGADGTIDYIGRIDQQVKIRGFRIELGEIEARLQALAEVRDAVVLAQPGPSGMQLVAYVVPAAVGLDAASLKQHLKSTLPEYMVPSHVLLLERLPLTHNGKLDRRALPGVETQSTPAAYSAPHAGLEQAIAEIWQQVLQVEQVGREDNFFELGGDSIISIQVVSRARQAGIHFTAKHVFEHQSVAGLAAVAQYREPLAAQDQGPVQGHSALLPVQHWFFEHVREQRHHWNQSVVLKPHQPLQAELLEQALRALLVQHDALRLVFREQPSGWLAEHLPFEAVQEPLLRCVTLRNLDELREAGEQTQRSLDLSRGPLLRGLLGELPDGSQRLQLVVHHLVVDGVSWRILFEDLQQAYQQLQAGDDLHLPAKTWSFKRWAEALQDYARAGGGLHSEAFWIQQLQDAPIDLPCANPAGGLSNRHARTVHARLSQAQTHALLQQAPAAYRTQVNDLLLTALARVICRWSGEPSMLVQLEGHGREELFEGVDLSRTVGWFTTLYPLRLTPAGTPEASIKRIKEHLRSVPDKGIGHGALRHLGSAETRARLLALPTPRITFNYLGQFDASFAQDQGALFSPTGDAAGREQDIDAPLANWLTLNGQVYAGELSMGWTFSAEMFQADSVQRLADDYMAELAALVEHCCQPGRQGVTPTDFPLASLTQAQLDALPVPASNIEDIYPLSPMQQGMLFHSVYGEATADYVTQMCVDVEGLDPQRFERAWQETLQAHDILRSSFVWDIGLQQPVQVVQRRVQLPFSTQDWRQRGDLDQALATLAEHDRQQGFDLGTAPLLRVQLIRTGDERHHLIYTHHHILLDGWSNSLLLGEVLQRYRGDPVHPTGGRYRDLLAWLAQQDSMAAQAFWQAQFAAFEAPTLLADARATSARGEQGHGEYFHRLDADTTAALNRFARQQKVTFNTVLQAAWMLLLQRLSGQTTVTFGTTVSGRPTALKGVEQQIGLFINTLPVIATPRPQQRIEQWLQQVQNQALALREQEHTPLYEIQRWVGQGGEALFDTLLVFENYPIAQALQQPRGNGPRFANVRNQEQTNYPLTLQATLGERLTLQFSHALAAFDTHDVRRLAEHLDTVLRNMLGDPQQVLGNLSLLDAPQKRSTLAQWNPATQVLAVEQCLHQRIEQQAALRPEAIALSFEGEHLSYDLLNRRASRLAHQLIAQGVGPERLVGLACERGFDMLVGILAILKAGGAYLPLDPKSPAERLAYILQDSAPALLLGQAEVLAQMALPAELPTLSFEGPNDDGAEHNPAVALSPDHLAYVIYTSGSTGKPKGTLLAHRNVLRLFDATQSWFAFDHRDVWSLFHSYAFDFSVWEIFGALLYGGRLVIVPQDVTRSPDDFHALLIEQGVTVLNQTPSAFRQLMHVACAAPAAAGQLRLRQVIFGGEALDVSSLAPWFERFGDGAPQLVNMYGITETTVHVTYRPLRKADLAQPGVSPIGEVIPDLTWYVLDADLNPVPRNCVGELYIGQAGLARGYLKRAELTATRFIPNPFETGGSRLYRTGDLARFGADGTIDYIGRIDQQVKIRGFRIELGEIEARLQALAEVRDAVVLAQPGPSGMQLVAYVVAAAAGLDAASLKQRLKSTLPEYMVPSHVLLLERLPLTHNGKLDRRALPGVETQSAPAAYSAPHAGLEQAIAEIWQQVLQVEHVGRDDDFFELGGHSLLVINLVSQLQLHLGLNVTPQAVFEHPTLALFTRQLAPAADRVGTDKLNALEALLDEMEEI</sequence>
<dbReference type="PROSITE" id="PS00455">
    <property type="entry name" value="AMP_BINDING"/>
    <property type="match status" value="2"/>
</dbReference>
<keyword evidence="3" id="KW-0596">Phosphopantetheine</keyword>
<dbReference type="GO" id="GO:0003824">
    <property type="term" value="F:catalytic activity"/>
    <property type="evidence" value="ECO:0007669"/>
    <property type="project" value="InterPro"/>
</dbReference>
<dbReference type="Gene3D" id="2.30.38.10">
    <property type="entry name" value="Luciferase, Domain 3"/>
    <property type="match status" value="1"/>
</dbReference>
<dbReference type="InterPro" id="IPR010060">
    <property type="entry name" value="NRPS_synth"/>
</dbReference>
<dbReference type="EMBL" id="CP009455">
    <property type="protein sequence ID" value="AIR88247.1"/>
    <property type="molecule type" value="Genomic_DNA"/>
</dbReference>
<gene>
    <name evidence="6" type="ORF">LK03_02880</name>
</gene>
<dbReference type="InterPro" id="IPR036736">
    <property type="entry name" value="ACP-like_sf"/>
</dbReference>
<dbReference type="NCBIfam" id="NF003417">
    <property type="entry name" value="PRK04813.1"/>
    <property type="match status" value="2"/>
</dbReference>
<dbReference type="CDD" id="cd19543">
    <property type="entry name" value="DCL_NRPS"/>
    <property type="match status" value="1"/>
</dbReference>
<dbReference type="FunFam" id="3.40.50.980:FF:000002">
    <property type="entry name" value="Enterobactin synthetase component F"/>
    <property type="match status" value="2"/>
</dbReference>
<dbReference type="NCBIfam" id="TIGR01733">
    <property type="entry name" value="AA-adenyl-dom"/>
    <property type="match status" value="2"/>
</dbReference>
<dbReference type="SMART" id="SM00823">
    <property type="entry name" value="PKS_PP"/>
    <property type="match status" value="2"/>
</dbReference>
<dbReference type="PANTHER" id="PTHR45398">
    <property type="match status" value="1"/>
</dbReference>
<dbReference type="InterPro" id="IPR006162">
    <property type="entry name" value="Ppantetheine_attach_site"/>
</dbReference>
<dbReference type="Gene3D" id="1.10.1200.10">
    <property type="entry name" value="ACP-like"/>
    <property type="match status" value="2"/>
</dbReference>
<dbReference type="Pfam" id="PF00668">
    <property type="entry name" value="Condensation"/>
    <property type="match status" value="3"/>
</dbReference>
<dbReference type="SUPFAM" id="SSF56801">
    <property type="entry name" value="Acetyl-CoA synthetase-like"/>
    <property type="match status" value="2"/>
</dbReference>
<dbReference type="Gene3D" id="3.30.559.10">
    <property type="entry name" value="Chloramphenicol acetyltransferase-like domain"/>
    <property type="match status" value="3"/>
</dbReference>
<dbReference type="CDD" id="cd17643">
    <property type="entry name" value="A_NRPS_Cytc1-like"/>
    <property type="match status" value="2"/>
</dbReference>
<dbReference type="InterPro" id="IPR009081">
    <property type="entry name" value="PP-bd_ACP"/>
</dbReference>
<dbReference type="RefSeq" id="WP_038410978.1">
    <property type="nucleotide sequence ID" value="NZ_CP009455.1"/>
</dbReference>